<dbReference type="AlphaFoldDB" id="A0A4R2MG07"/>
<dbReference type="Gene3D" id="3.40.630.30">
    <property type="match status" value="1"/>
</dbReference>
<evidence type="ECO:0000259" key="1">
    <source>
        <dbReference type="Pfam" id="PF00583"/>
    </source>
</evidence>
<evidence type="ECO:0000313" key="2">
    <source>
        <dbReference type="EMBL" id="TCP01666.1"/>
    </source>
</evidence>
<dbReference type="Proteomes" id="UP000295106">
    <property type="component" value="Unassembled WGS sequence"/>
</dbReference>
<sequence length="148" mass="17016">MLELYQYELSDIWDQDLDANGEYGYALGRYWQDKNCTAYVLTVSTQYAGFALVDNQVKLPGGEFWMDQFFILKKYRRKRVATHAAKQVFARHPGAWQVGQMTANTVAQAFWRTVITEFTGGEYSEHQLTSGWWQGYVQSFSSLGRVGA</sequence>
<feature type="domain" description="N-acetyltransferase" evidence="1">
    <location>
        <begin position="18"/>
        <end position="112"/>
    </location>
</feature>
<dbReference type="Pfam" id="PF00583">
    <property type="entry name" value="Acetyltransf_1"/>
    <property type="match status" value="1"/>
</dbReference>
<proteinExistence type="predicted"/>
<dbReference type="GO" id="GO:0016747">
    <property type="term" value="F:acyltransferase activity, transferring groups other than amino-acyl groups"/>
    <property type="evidence" value="ECO:0007669"/>
    <property type="project" value="InterPro"/>
</dbReference>
<organism evidence="2 3">
    <name type="scientific">Rubrivivax gelatinosus</name>
    <name type="common">Rhodocyclus gelatinosus</name>
    <name type="synonym">Rhodopseudomonas gelatinosa</name>
    <dbReference type="NCBI Taxonomy" id="28068"/>
    <lineage>
        <taxon>Bacteria</taxon>
        <taxon>Pseudomonadati</taxon>
        <taxon>Pseudomonadota</taxon>
        <taxon>Betaproteobacteria</taxon>
        <taxon>Burkholderiales</taxon>
        <taxon>Sphaerotilaceae</taxon>
        <taxon>Rubrivivax</taxon>
    </lineage>
</organism>
<dbReference type="RefSeq" id="WP_132647738.1">
    <property type="nucleotide sequence ID" value="NZ_CP181386.1"/>
</dbReference>
<comment type="caution">
    <text evidence="2">The sequence shown here is derived from an EMBL/GenBank/DDBJ whole genome shotgun (WGS) entry which is preliminary data.</text>
</comment>
<accession>A0A4R2MG07</accession>
<protein>
    <submittedName>
        <fullName evidence="2">Putative acetyltransferase</fullName>
    </submittedName>
</protein>
<keyword evidence="2" id="KW-0808">Transferase</keyword>
<dbReference type="OrthoDB" id="8479334at2"/>
<dbReference type="InterPro" id="IPR016181">
    <property type="entry name" value="Acyl_CoA_acyltransferase"/>
</dbReference>
<reference evidence="2 3" key="1">
    <citation type="submission" date="2019-03" db="EMBL/GenBank/DDBJ databases">
        <title>Genomic Encyclopedia of Type Strains, Phase IV (KMG-IV): sequencing the most valuable type-strain genomes for metagenomic binning, comparative biology and taxonomic classification.</title>
        <authorList>
            <person name="Goeker M."/>
        </authorList>
    </citation>
    <scope>NUCLEOTIDE SEQUENCE [LARGE SCALE GENOMIC DNA]</scope>
    <source>
        <strain evidence="2 3">DSM 1709</strain>
    </source>
</reference>
<dbReference type="GeneID" id="99683751"/>
<name>A0A4R2MG07_RUBGE</name>
<dbReference type="InterPro" id="IPR000182">
    <property type="entry name" value="GNAT_dom"/>
</dbReference>
<evidence type="ECO:0000313" key="3">
    <source>
        <dbReference type="Proteomes" id="UP000295106"/>
    </source>
</evidence>
<dbReference type="SUPFAM" id="SSF55729">
    <property type="entry name" value="Acyl-CoA N-acyltransferases (Nat)"/>
    <property type="match status" value="1"/>
</dbReference>
<dbReference type="EMBL" id="SLXD01000008">
    <property type="protein sequence ID" value="TCP01666.1"/>
    <property type="molecule type" value="Genomic_DNA"/>
</dbReference>
<gene>
    <name evidence="2" type="ORF">EV684_1085</name>
</gene>